<organism evidence="7 8">
    <name type="scientific">Candidatus Limisoma faecipullorum</name>
    <dbReference type="NCBI Taxonomy" id="2840854"/>
    <lineage>
        <taxon>Bacteria</taxon>
        <taxon>Pseudomonadati</taxon>
        <taxon>Bacteroidota</taxon>
        <taxon>Bacteroidia</taxon>
        <taxon>Bacteroidales</taxon>
        <taxon>Candidatus Limisoma</taxon>
    </lineage>
</organism>
<dbReference type="GO" id="GO:0043418">
    <property type="term" value="P:homocysteine catabolic process"/>
    <property type="evidence" value="ECO:0007669"/>
    <property type="project" value="TreeGrafter"/>
</dbReference>
<dbReference type="GO" id="GO:0009636">
    <property type="term" value="P:response to toxic substance"/>
    <property type="evidence" value="ECO:0007669"/>
    <property type="project" value="TreeGrafter"/>
</dbReference>
<sequence length="400" mass="45449">MNKLSLILCAAALSPQVAVSAAAKDKAQDTAFVFTDVKVNPTTSVKDQNKSGTCWSFSGLSFLEDELLKKGKGEYDLSEMYVARQCYIDKAINFVRYYGKTNFGEGGGLLDIPYVYNKYGMMPESAYDGLEYGEEKHDHGELAAVLTAYLNEIVKNPNKKLSTAWLKGYIGILDAYLGEVPETFEYDGKTYTPRSFADELGLDMNDYLPVTSFTHHEFYKPFVLEVPDNWDHGLYYNVPMEELLQIVDNAIDKGYTVLWAADVSEKGFKWYDGVALMPKVDRKKSMEGTELDRWVKLKDSEKEDKMYDFKGPVEEITVTQESRQQGFDNYETTDDHGMVIVGKAVDQKGNKYYKVKNSWDSEQVYKGYFYISMPYFLAKTMSIMVNKDGVPAGILEKLNM</sequence>
<dbReference type="Proteomes" id="UP000823598">
    <property type="component" value="Unassembled WGS sequence"/>
</dbReference>
<evidence type="ECO:0000256" key="4">
    <source>
        <dbReference type="PIRNR" id="PIRNR005700"/>
    </source>
</evidence>
<keyword evidence="2 4" id="KW-0378">Hydrolase</keyword>
<dbReference type="AlphaFoldDB" id="A0A9D9IQS7"/>
<comment type="similarity">
    <text evidence="4">Belongs to the peptidase C1 family.</text>
</comment>
<dbReference type="PIRSF" id="PIRSF005700">
    <property type="entry name" value="PepC"/>
    <property type="match status" value="1"/>
</dbReference>
<keyword evidence="4 7" id="KW-0031">Aminopeptidase</keyword>
<evidence type="ECO:0000256" key="6">
    <source>
        <dbReference type="SAM" id="SignalP"/>
    </source>
</evidence>
<dbReference type="InterPro" id="IPR038765">
    <property type="entry name" value="Papain-like_cys_pep_sf"/>
</dbReference>
<dbReference type="Pfam" id="PF03051">
    <property type="entry name" value="Peptidase_C1_2"/>
    <property type="match status" value="2"/>
</dbReference>
<reference evidence="7" key="1">
    <citation type="submission" date="2020-10" db="EMBL/GenBank/DDBJ databases">
        <authorList>
            <person name="Gilroy R."/>
        </authorList>
    </citation>
    <scope>NUCLEOTIDE SEQUENCE</scope>
    <source>
        <strain evidence="7">6919</strain>
    </source>
</reference>
<accession>A0A9D9IQS7</accession>
<feature type="signal peptide" evidence="6">
    <location>
        <begin position="1"/>
        <end position="21"/>
    </location>
</feature>
<dbReference type="PANTHER" id="PTHR10363">
    <property type="entry name" value="BLEOMYCIN HYDROLASE"/>
    <property type="match status" value="1"/>
</dbReference>
<evidence type="ECO:0000256" key="2">
    <source>
        <dbReference type="ARBA" id="ARBA00022801"/>
    </source>
</evidence>
<dbReference type="Gene3D" id="3.90.70.10">
    <property type="entry name" value="Cysteine proteinases"/>
    <property type="match status" value="1"/>
</dbReference>
<proteinExistence type="inferred from homology"/>
<gene>
    <name evidence="7" type="ORF">IAB88_06140</name>
</gene>
<dbReference type="SUPFAM" id="SSF54001">
    <property type="entry name" value="Cysteine proteinases"/>
    <property type="match status" value="1"/>
</dbReference>
<name>A0A9D9IQS7_9BACT</name>
<comment type="caution">
    <text evidence="7">The sequence shown here is derived from an EMBL/GenBank/DDBJ whole genome shotgun (WGS) entry which is preliminary data.</text>
</comment>
<keyword evidence="1 4" id="KW-0645">Protease</keyword>
<evidence type="ECO:0000256" key="5">
    <source>
        <dbReference type="PIRSR" id="PIRSR005700-1"/>
    </source>
</evidence>
<keyword evidence="3 4" id="KW-0788">Thiol protease</keyword>
<dbReference type="EMBL" id="JADIMC010000067">
    <property type="protein sequence ID" value="MBO8476556.1"/>
    <property type="molecule type" value="Genomic_DNA"/>
</dbReference>
<protein>
    <recommendedName>
        <fullName evidence="4">Aminopeptidase</fullName>
    </recommendedName>
</protein>
<evidence type="ECO:0000256" key="3">
    <source>
        <dbReference type="ARBA" id="ARBA00022807"/>
    </source>
</evidence>
<feature type="active site" evidence="5">
    <location>
        <position position="357"/>
    </location>
</feature>
<dbReference type="GO" id="GO:0005737">
    <property type="term" value="C:cytoplasm"/>
    <property type="evidence" value="ECO:0007669"/>
    <property type="project" value="TreeGrafter"/>
</dbReference>
<evidence type="ECO:0000313" key="8">
    <source>
        <dbReference type="Proteomes" id="UP000823598"/>
    </source>
</evidence>
<dbReference type="GO" id="GO:0070005">
    <property type="term" value="F:cysteine-type aminopeptidase activity"/>
    <property type="evidence" value="ECO:0007669"/>
    <property type="project" value="InterPro"/>
</dbReference>
<dbReference type="InterPro" id="IPR004134">
    <property type="entry name" value="Peptidase_C1B"/>
</dbReference>
<keyword evidence="6" id="KW-0732">Signal</keyword>
<evidence type="ECO:0000256" key="1">
    <source>
        <dbReference type="ARBA" id="ARBA00022670"/>
    </source>
</evidence>
<reference evidence="7" key="2">
    <citation type="journal article" date="2021" name="PeerJ">
        <title>Extensive microbial diversity within the chicken gut microbiome revealed by metagenomics and culture.</title>
        <authorList>
            <person name="Gilroy R."/>
            <person name="Ravi A."/>
            <person name="Getino M."/>
            <person name="Pursley I."/>
            <person name="Horton D.L."/>
            <person name="Alikhan N.F."/>
            <person name="Baker D."/>
            <person name="Gharbi K."/>
            <person name="Hall N."/>
            <person name="Watson M."/>
            <person name="Adriaenssens E.M."/>
            <person name="Foster-Nyarko E."/>
            <person name="Jarju S."/>
            <person name="Secka A."/>
            <person name="Antonio M."/>
            <person name="Oren A."/>
            <person name="Chaudhuri R.R."/>
            <person name="La Ragione R."/>
            <person name="Hildebrand F."/>
            <person name="Pallen M.J."/>
        </authorList>
    </citation>
    <scope>NUCLEOTIDE SEQUENCE</scope>
    <source>
        <strain evidence="7">6919</strain>
    </source>
</reference>
<dbReference type="PANTHER" id="PTHR10363:SF2">
    <property type="entry name" value="BLEOMYCIN HYDROLASE"/>
    <property type="match status" value="1"/>
</dbReference>
<feature type="active site" evidence="5">
    <location>
        <position position="54"/>
    </location>
</feature>
<feature type="active site" evidence="5">
    <location>
        <position position="336"/>
    </location>
</feature>
<dbReference type="PROSITE" id="PS00139">
    <property type="entry name" value="THIOL_PROTEASE_CYS"/>
    <property type="match status" value="1"/>
</dbReference>
<dbReference type="InterPro" id="IPR000169">
    <property type="entry name" value="Pept_cys_AS"/>
</dbReference>
<dbReference type="GO" id="GO:0006508">
    <property type="term" value="P:proteolysis"/>
    <property type="evidence" value="ECO:0007669"/>
    <property type="project" value="UniProtKB-KW"/>
</dbReference>
<evidence type="ECO:0000313" key="7">
    <source>
        <dbReference type="EMBL" id="MBO8476556.1"/>
    </source>
</evidence>
<feature type="chain" id="PRO_5039261341" description="Aminopeptidase" evidence="6">
    <location>
        <begin position="22"/>
        <end position="400"/>
    </location>
</feature>